<dbReference type="AlphaFoldDB" id="A0AAN9LMS7"/>
<sequence length="92" mass="10760">MCPKNGNEEVESDNDEHREVEFHIQRHSMRPKVKRVAIHDCDCLRFPPTGSQILVAIYFSSSVSESIWFAIKLSIFLRQLSLHHVFHNTIKQ</sequence>
<evidence type="ECO:0000313" key="1">
    <source>
        <dbReference type="EMBL" id="KAK7336323.1"/>
    </source>
</evidence>
<reference evidence="1 2" key="1">
    <citation type="submission" date="2024-01" db="EMBL/GenBank/DDBJ databases">
        <title>The genomes of 5 underutilized Papilionoideae crops provide insights into root nodulation and disease resistanc.</title>
        <authorList>
            <person name="Jiang F."/>
        </authorList>
    </citation>
    <scope>NUCLEOTIDE SEQUENCE [LARGE SCALE GENOMIC DNA]</scope>
    <source>
        <strain evidence="1">LVBAO_FW01</strain>
        <tissue evidence="1">Leaves</tissue>
    </source>
</reference>
<dbReference type="Proteomes" id="UP001367508">
    <property type="component" value="Unassembled WGS sequence"/>
</dbReference>
<protein>
    <submittedName>
        <fullName evidence="1">Uncharacterized protein</fullName>
    </submittedName>
</protein>
<gene>
    <name evidence="1" type="ORF">VNO77_16860</name>
</gene>
<keyword evidence="2" id="KW-1185">Reference proteome</keyword>
<comment type="caution">
    <text evidence="1">The sequence shown here is derived from an EMBL/GenBank/DDBJ whole genome shotgun (WGS) entry which is preliminary data.</text>
</comment>
<accession>A0AAN9LMS7</accession>
<proteinExistence type="predicted"/>
<organism evidence="1 2">
    <name type="scientific">Canavalia gladiata</name>
    <name type="common">Sword bean</name>
    <name type="synonym">Dolichos gladiatus</name>
    <dbReference type="NCBI Taxonomy" id="3824"/>
    <lineage>
        <taxon>Eukaryota</taxon>
        <taxon>Viridiplantae</taxon>
        <taxon>Streptophyta</taxon>
        <taxon>Embryophyta</taxon>
        <taxon>Tracheophyta</taxon>
        <taxon>Spermatophyta</taxon>
        <taxon>Magnoliopsida</taxon>
        <taxon>eudicotyledons</taxon>
        <taxon>Gunneridae</taxon>
        <taxon>Pentapetalae</taxon>
        <taxon>rosids</taxon>
        <taxon>fabids</taxon>
        <taxon>Fabales</taxon>
        <taxon>Fabaceae</taxon>
        <taxon>Papilionoideae</taxon>
        <taxon>50 kb inversion clade</taxon>
        <taxon>NPAAA clade</taxon>
        <taxon>indigoferoid/millettioid clade</taxon>
        <taxon>Phaseoleae</taxon>
        <taxon>Canavalia</taxon>
    </lineage>
</organism>
<dbReference type="EMBL" id="JAYMYQ010000004">
    <property type="protein sequence ID" value="KAK7336323.1"/>
    <property type="molecule type" value="Genomic_DNA"/>
</dbReference>
<name>A0AAN9LMS7_CANGL</name>
<evidence type="ECO:0000313" key="2">
    <source>
        <dbReference type="Proteomes" id="UP001367508"/>
    </source>
</evidence>